<keyword evidence="1" id="KW-1133">Transmembrane helix</keyword>
<gene>
    <name evidence="2" type="ORF">E9998_10325</name>
</gene>
<dbReference type="RefSeq" id="WP_136529618.1">
    <property type="nucleotide sequence ID" value="NZ_STGX01000006.1"/>
</dbReference>
<keyword evidence="1" id="KW-0812">Transmembrane</keyword>
<protein>
    <submittedName>
        <fullName evidence="2">Uncharacterized protein</fullName>
    </submittedName>
</protein>
<dbReference type="OrthoDB" id="5195956at2"/>
<reference evidence="2 3" key="1">
    <citation type="journal article" date="2018" name="Int. J. Syst. Evol. Microbiol.">
        <title>Glycomyces paridis sp. nov., isolated from the medicinal plant Paris polyphylla.</title>
        <authorList>
            <person name="Fang X.M."/>
            <person name="Bai J.L."/>
            <person name="Su J."/>
            <person name="Zhao L.L."/>
            <person name="Liu H.Y."/>
            <person name="Ma B.P."/>
            <person name="Zhang Y.Q."/>
            <person name="Yu L.Y."/>
        </authorList>
    </citation>
    <scope>NUCLEOTIDE SEQUENCE [LARGE SCALE GENOMIC DNA]</scope>
    <source>
        <strain evidence="2 3">CPCC 204357</strain>
    </source>
</reference>
<name>A0A4S8PHQ2_9ACTN</name>
<feature type="transmembrane region" description="Helical" evidence="1">
    <location>
        <begin position="6"/>
        <end position="29"/>
    </location>
</feature>
<evidence type="ECO:0000313" key="2">
    <source>
        <dbReference type="EMBL" id="THV29125.1"/>
    </source>
</evidence>
<dbReference type="EMBL" id="STGX01000006">
    <property type="protein sequence ID" value="THV29125.1"/>
    <property type="molecule type" value="Genomic_DNA"/>
</dbReference>
<dbReference type="AlphaFoldDB" id="A0A4S8PHQ2"/>
<dbReference type="Proteomes" id="UP000305792">
    <property type="component" value="Unassembled WGS sequence"/>
</dbReference>
<keyword evidence="1" id="KW-0472">Membrane</keyword>
<proteinExistence type="predicted"/>
<comment type="caution">
    <text evidence="2">The sequence shown here is derived from an EMBL/GenBank/DDBJ whole genome shotgun (WGS) entry which is preliminary data.</text>
</comment>
<organism evidence="2 3">
    <name type="scientific">Glycomyces paridis</name>
    <dbReference type="NCBI Taxonomy" id="2126555"/>
    <lineage>
        <taxon>Bacteria</taxon>
        <taxon>Bacillati</taxon>
        <taxon>Actinomycetota</taxon>
        <taxon>Actinomycetes</taxon>
        <taxon>Glycomycetales</taxon>
        <taxon>Glycomycetaceae</taxon>
        <taxon>Glycomyces</taxon>
    </lineage>
</organism>
<accession>A0A4S8PHQ2</accession>
<evidence type="ECO:0000313" key="3">
    <source>
        <dbReference type="Proteomes" id="UP000305792"/>
    </source>
</evidence>
<sequence>MAMEQAGMLFAFGFLLLITAIVITVILAFTTTSKAKASAAREANYRELAEKASLDSSEIRASLIEVKSRLASVERMLKEVE</sequence>
<keyword evidence="3" id="KW-1185">Reference proteome</keyword>
<evidence type="ECO:0000256" key="1">
    <source>
        <dbReference type="SAM" id="Phobius"/>
    </source>
</evidence>